<dbReference type="SMART" id="SM00507">
    <property type="entry name" value="HNHc"/>
    <property type="match status" value="1"/>
</dbReference>
<dbReference type="PANTHER" id="PTHR41286:SF1">
    <property type="entry name" value="HNH NUCLEASE YAJD-RELATED"/>
    <property type="match status" value="1"/>
</dbReference>
<evidence type="ECO:0000313" key="6">
    <source>
        <dbReference type="EMBL" id="MBP1950283.1"/>
    </source>
</evidence>
<dbReference type="InterPro" id="IPR003615">
    <property type="entry name" value="HNH_nuc"/>
</dbReference>
<dbReference type="EMBL" id="JAGGKK010000020">
    <property type="protein sequence ID" value="MBP1950283.1"/>
    <property type="molecule type" value="Genomic_DNA"/>
</dbReference>
<organism evidence="6 7">
    <name type="scientific">Virgibacillus litoralis</name>
    <dbReference type="NCBI Taxonomy" id="578221"/>
    <lineage>
        <taxon>Bacteria</taxon>
        <taxon>Bacillati</taxon>
        <taxon>Bacillota</taxon>
        <taxon>Bacilli</taxon>
        <taxon>Bacillales</taxon>
        <taxon>Bacillaceae</taxon>
        <taxon>Virgibacillus</taxon>
    </lineage>
</organism>
<feature type="domain" description="HNH nuclease" evidence="5">
    <location>
        <begin position="19"/>
        <end position="75"/>
    </location>
</feature>
<keyword evidence="2" id="KW-0378">Hydrolase</keyword>
<keyword evidence="6" id="KW-0255">Endonuclease</keyword>
<dbReference type="Pfam" id="PF01844">
    <property type="entry name" value="HNH"/>
    <property type="match status" value="1"/>
</dbReference>
<evidence type="ECO:0000259" key="5">
    <source>
        <dbReference type="SMART" id="SM00507"/>
    </source>
</evidence>
<dbReference type="InterPro" id="IPR002711">
    <property type="entry name" value="HNH"/>
</dbReference>
<gene>
    <name evidence="6" type="ORF">J2Z82_003240</name>
</gene>
<name>A0ABS4HHB8_9BACI</name>
<dbReference type="Proteomes" id="UP001519328">
    <property type="component" value="Unassembled WGS sequence"/>
</dbReference>
<reference evidence="6 7" key="1">
    <citation type="submission" date="2021-03" db="EMBL/GenBank/DDBJ databases">
        <title>Genomic Encyclopedia of Type Strains, Phase IV (KMG-IV): sequencing the most valuable type-strain genomes for metagenomic binning, comparative biology and taxonomic classification.</title>
        <authorList>
            <person name="Goeker M."/>
        </authorList>
    </citation>
    <scope>NUCLEOTIDE SEQUENCE [LARGE SCALE GENOMIC DNA]</scope>
    <source>
        <strain evidence="6 7">DSM 21085</strain>
    </source>
</reference>
<accession>A0ABS4HHB8</accession>
<dbReference type="PANTHER" id="PTHR41286">
    <property type="entry name" value="HNH NUCLEASE YAJD-RELATED"/>
    <property type="match status" value="1"/>
</dbReference>
<comment type="similarity">
    <text evidence="3">Belongs to the HNH nuclease family.</text>
</comment>
<protein>
    <recommendedName>
        <fullName evidence="4">Putative HNH nuclease YajD</fullName>
    </recommendedName>
</protein>
<evidence type="ECO:0000256" key="3">
    <source>
        <dbReference type="ARBA" id="ARBA00038412"/>
    </source>
</evidence>
<dbReference type="CDD" id="cd00085">
    <property type="entry name" value="HNHc"/>
    <property type="match status" value="1"/>
</dbReference>
<evidence type="ECO:0000256" key="4">
    <source>
        <dbReference type="ARBA" id="ARBA00040194"/>
    </source>
</evidence>
<proteinExistence type="inferred from homology"/>
<comment type="caution">
    <text evidence="6">The sequence shown here is derived from an EMBL/GenBank/DDBJ whole genome shotgun (WGS) entry which is preliminary data.</text>
</comment>
<dbReference type="Gene3D" id="1.10.30.50">
    <property type="match status" value="1"/>
</dbReference>
<keyword evidence="7" id="KW-1185">Reference proteome</keyword>
<evidence type="ECO:0000256" key="2">
    <source>
        <dbReference type="ARBA" id="ARBA00022801"/>
    </source>
</evidence>
<evidence type="ECO:0000256" key="1">
    <source>
        <dbReference type="ARBA" id="ARBA00022722"/>
    </source>
</evidence>
<sequence length="106" mass="12146">MTLTKEQATAFYKTSVWQKCREMVLSRDLELCQECLPTVGPVPADTVHHVVHLRDDPSKALDMDNLVSVCASCHNKLHPEKRERKQSKSISNRIKVVELCQNPEQF</sequence>
<evidence type="ECO:0000313" key="7">
    <source>
        <dbReference type="Proteomes" id="UP001519328"/>
    </source>
</evidence>
<keyword evidence="1" id="KW-0540">Nuclease</keyword>
<dbReference type="GO" id="GO:0004519">
    <property type="term" value="F:endonuclease activity"/>
    <property type="evidence" value="ECO:0007669"/>
    <property type="project" value="UniProtKB-KW"/>
</dbReference>